<dbReference type="GO" id="GO:0005829">
    <property type="term" value="C:cytosol"/>
    <property type="evidence" value="ECO:0007669"/>
    <property type="project" value="UniProtKB-SubCell"/>
</dbReference>
<keyword evidence="5" id="KW-0143">Chaperone</keyword>
<dbReference type="Pfam" id="PF02561">
    <property type="entry name" value="FliS"/>
    <property type="match status" value="1"/>
</dbReference>
<gene>
    <name evidence="6" type="primary">fliS</name>
    <name evidence="6" type="ORF">LEP1GSC150_3809</name>
</gene>
<evidence type="ECO:0000256" key="2">
    <source>
        <dbReference type="ARBA" id="ARBA00008787"/>
    </source>
</evidence>
<comment type="similarity">
    <text evidence="2">Belongs to the FliS family.</text>
</comment>
<dbReference type="EMBL" id="AFMD02000019">
    <property type="protein sequence ID" value="EMG24156.1"/>
    <property type="molecule type" value="Genomic_DNA"/>
</dbReference>
<evidence type="ECO:0000256" key="3">
    <source>
        <dbReference type="ARBA" id="ARBA00022490"/>
    </source>
</evidence>
<comment type="caution">
    <text evidence="6">The sequence shown here is derived from an EMBL/GenBank/DDBJ whole genome shotgun (WGS) entry which is preliminary data.</text>
</comment>
<keyword evidence="3" id="KW-0963">Cytoplasm</keyword>
<dbReference type="Proteomes" id="UP000011778">
    <property type="component" value="Unassembled WGS sequence"/>
</dbReference>
<comment type="subcellular location">
    <subcellularLocation>
        <location evidence="1">Cytoplasm</location>
        <location evidence="1">Cytosol</location>
    </subcellularLocation>
</comment>
<dbReference type="PANTHER" id="PTHR34773:SF1">
    <property type="entry name" value="FLAGELLAR SECRETION CHAPERONE FLIS"/>
    <property type="match status" value="1"/>
</dbReference>
<evidence type="ECO:0000313" key="6">
    <source>
        <dbReference type="EMBL" id="EMG24156.1"/>
    </source>
</evidence>
<evidence type="ECO:0000256" key="1">
    <source>
        <dbReference type="ARBA" id="ARBA00004514"/>
    </source>
</evidence>
<dbReference type="GO" id="GO:0071973">
    <property type="term" value="P:bacterial-type flagellum-dependent cell motility"/>
    <property type="evidence" value="ECO:0007669"/>
    <property type="project" value="TreeGrafter"/>
</dbReference>
<keyword evidence="6" id="KW-0282">Flagellum</keyword>
<evidence type="ECO:0000256" key="5">
    <source>
        <dbReference type="ARBA" id="ARBA00023186"/>
    </source>
</evidence>
<name>M3I250_LEPIT</name>
<dbReference type="Gene3D" id="1.20.120.340">
    <property type="entry name" value="Flagellar protein FliS"/>
    <property type="match status" value="1"/>
</dbReference>
<keyword evidence="6" id="KW-0966">Cell projection</keyword>
<reference evidence="6 7" key="1">
    <citation type="submission" date="2013-02" db="EMBL/GenBank/DDBJ databases">
        <authorList>
            <person name="Harkins D.M."/>
            <person name="Durkin A.S."/>
            <person name="Brinkac L.M."/>
            <person name="Haft D.H."/>
            <person name="Selengut J.D."/>
            <person name="Sanka R."/>
            <person name="DePew J."/>
            <person name="Purushe J."/>
            <person name="Tulsiani S.M."/>
            <person name="Graham G.C."/>
            <person name="Burns M.-A."/>
            <person name="Dohnt M.F."/>
            <person name="Smythe L.D."/>
            <person name="McKay D.B."/>
            <person name="Craig S.B."/>
            <person name="Vinetz J.M."/>
            <person name="Sutton G.G."/>
            <person name="Nierman W.C."/>
            <person name="Fouts D.E."/>
        </authorList>
    </citation>
    <scope>NUCLEOTIDE SEQUENCE [LARGE SCALE GENOMIC DNA]</scope>
    <source>
        <strain evidence="6 7">LT2050</strain>
    </source>
</reference>
<evidence type="ECO:0000256" key="4">
    <source>
        <dbReference type="ARBA" id="ARBA00022795"/>
    </source>
</evidence>
<protein>
    <submittedName>
        <fullName evidence="6">Flagellar protein FliS</fullName>
    </submittedName>
</protein>
<dbReference type="PANTHER" id="PTHR34773">
    <property type="entry name" value="FLAGELLAR SECRETION CHAPERONE FLIS"/>
    <property type="match status" value="1"/>
</dbReference>
<organism evidence="6 7">
    <name type="scientific">Leptospira interrogans serovar Copenhageni str. LT2050</name>
    <dbReference type="NCBI Taxonomy" id="1001598"/>
    <lineage>
        <taxon>Bacteria</taxon>
        <taxon>Pseudomonadati</taxon>
        <taxon>Spirochaetota</taxon>
        <taxon>Spirochaetia</taxon>
        <taxon>Leptospirales</taxon>
        <taxon>Leptospiraceae</taxon>
        <taxon>Leptospira</taxon>
    </lineage>
</organism>
<dbReference type="InterPro" id="IPR003713">
    <property type="entry name" value="FliS"/>
</dbReference>
<sequence>MSLARKSTATVEQYKSNEISTVSQGKLIVMLYDGAIRFLNIALENNTPRKYDVVNNHILKAGEIVTELMLALNLEQGGEVANNLLGIYVYIKKRLLEANMKKDSEIIQEIIKYMEDLKSAWEEIEKKEKSNVVSAPSKVPIVEVVCPFRGELFVGFKFNPSRSKFNCSLRR</sequence>
<dbReference type="AlphaFoldDB" id="M3I250"/>
<dbReference type="NCBIfam" id="TIGR00208">
    <property type="entry name" value="fliS"/>
    <property type="match status" value="1"/>
</dbReference>
<dbReference type="GO" id="GO:0044780">
    <property type="term" value="P:bacterial-type flagellum assembly"/>
    <property type="evidence" value="ECO:0007669"/>
    <property type="project" value="InterPro"/>
</dbReference>
<dbReference type="SUPFAM" id="SSF101116">
    <property type="entry name" value="Flagellar export chaperone FliS"/>
    <property type="match status" value="1"/>
</dbReference>
<evidence type="ECO:0000313" key="7">
    <source>
        <dbReference type="Proteomes" id="UP000011778"/>
    </source>
</evidence>
<keyword evidence="6" id="KW-0969">Cilium</keyword>
<dbReference type="InterPro" id="IPR036584">
    <property type="entry name" value="FliS_sf"/>
</dbReference>
<accession>M3I250</accession>
<keyword evidence="4" id="KW-1005">Bacterial flagellum biogenesis</keyword>
<dbReference type="FunFam" id="1.20.120.340:FF:000003">
    <property type="entry name" value="Flagellar secretion chaperone FliS"/>
    <property type="match status" value="1"/>
</dbReference>
<dbReference type="CDD" id="cd16098">
    <property type="entry name" value="FliS"/>
    <property type="match status" value="1"/>
</dbReference>
<proteinExistence type="inferred from homology"/>